<dbReference type="InterPro" id="IPR011042">
    <property type="entry name" value="6-blade_b-propeller_TolB-like"/>
</dbReference>
<evidence type="ECO:0000313" key="1">
    <source>
        <dbReference type="EMBL" id="TFF33284.1"/>
    </source>
</evidence>
<gene>
    <name evidence="1" type="ORF">E2R66_26765</name>
</gene>
<name>A0A4Y8S4E1_9SPHI</name>
<dbReference type="EMBL" id="SOZE01000050">
    <property type="protein sequence ID" value="TFF33284.1"/>
    <property type="molecule type" value="Genomic_DNA"/>
</dbReference>
<comment type="caution">
    <text evidence="1">The sequence shown here is derived from an EMBL/GenBank/DDBJ whole genome shotgun (WGS) entry which is preliminary data.</text>
</comment>
<reference evidence="1 2" key="1">
    <citation type="journal article" date="2017" name="Int. J. Syst. Evol. Microbiol.">
        <title>Mucilaginibacterpsychrotolerans sp. nov., isolated from peatlands.</title>
        <authorList>
            <person name="Deng Y."/>
            <person name="Shen L."/>
            <person name="Xu B."/>
            <person name="Liu Y."/>
            <person name="Gu Z."/>
            <person name="Liu H."/>
            <person name="Zhou Y."/>
        </authorList>
    </citation>
    <scope>NUCLEOTIDE SEQUENCE [LARGE SCALE GENOMIC DNA]</scope>
    <source>
        <strain evidence="1 2">NH7-4</strain>
    </source>
</reference>
<evidence type="ECO:0000313" key="2">
    <source>
        <dbReference type="Proteomes" id="UP000297540"/>
    </source>
</evidence>
<dbReference type="Gene3D" id="2.120.10.30">
    <property type="entry name" value="TolB, C-terminal domain"/>
    <property type="match status" value="1"/>
</dbReference>
<organism evidence="1 2">
    <name type="scientific">Mucilaginibacter psychrotolerans</name>
    <dbReference type="NCBI Taxonomy" id="1524096"/>
    <lineage>
        <taxon>Bacteria</taxon>
        <taxon>Pseudomonadati</taxon>
        <taxon>Bacteroidota</taxon>
        <taxon>Sphingobacteriia</taxon>
        <taxon>Sphingobacteriales</taxon>
        <taxon>Sphingobacteriaceae</taxon>
        <taxon>Mucilaginibacter</taxon>
    </lineage>
</organism>
<keyword evidence="2" id="KW-1185">Reference proteome</keyword>
<dbReference type="SUPFAM" id="SSF75011">
    <property type="entry name" value="3-carboxy-cis,cis-mucoante lactonizing enzyme"/>
    <property type="match status" value="1"/>
</dbReference>
<dbReference type="AlphaFoldDB" id="A0A4Y8S4E1"/>
<evidence type="ECO:0008006" key="3">
    <source>
        <dbReference type="Google" id="ProtNLM"/>
    </source>
</evidence>
<protein>
    <recommendedName>
        <fullName evidence="3">SMP-30/Gluconolactonase/LRE-like region domain-containing protein</fullName>
    </recommendedName>
</protein>
<accession>A0A4Y8S4E1</accession>
<dbReference type="Proteomes" id="UP000297540">
    <property type="component" value="Unassembled WGS sequence"/>
</dbReference>
<dbReference type="RefSeq" id="WP_133236654.1">
    <property type="nucleotide sequence ID" value="NZ_SOZE01000050.1"/>
</dbReference>
<proteinExistence type="predicted"/>
<sequence>MWSCNKEHIQKIAPADKKGHELWLVNGPNSFYSENSADIFCGIDRDPSGKTFWYTGKSALFQTIPLGGDQVPIVLTVQGTQDFKAICTSNNGVKYLATSNKMFKYTKSGVSAAIFPGFSFTNITSIAASGDGYRIYVVDNGNIRMISNDAKYPKNIITVLNGQQVAGITLSNSEKYIYFTTTNKTVNKLAL</sequence>
<dbReference type="OrthoDB" id="784977at2"/>